<comment type="caution">
    <text evidence="2">The sequence shown here is derived from an EMBL/GenBank/DDBJ whole genome shotgun (WGS) entry which is preliminary data.</text>
</comment>
<organism evidence="2 3">
    <name type="scientific">Mucilaginibacter agri</name>
    <dbReference type="NCBI Taxonomy" id="2695265"/>
    <lineage>
        <taxon>Bacteria</taxon>
        <taxon>Pseudomonadati</taxon>
        <taxon>Bacteroidota</taxon>
        <taxon>Sphingobacteriia</taxon>
        <taxon>Sphingobacteriales</taxon>
        <taxon>Sphingobacteriaceae</taxon>
        <taxon>Mucilaginibacter</taxon>
    </lineage>
</organism>
<dbReference type="Proteomes" id="UP000638732">
    <property type="component" value="Unassembled WGS sequence"/>
</dbReference>
<keyword evidence="1" id="KW-0732">Signal</keyword>
<evidence type="ECO:0000313" key="3">
    <source>
        <dbReference type="Proteomes" id="UP000638732"/>
    </source>
</evidence>
<protein>
    <submittedName>
        <fullName evidence="2">YncE family protein</fullName>
    </submittedName>
</protein>
<name>A0A965ZDT3_9SPHI</name>
<gene>
    <name evidence="2" type="ORF">GSY63_00535</name>
</gene>
<reference evidence="2" key="2">
    <citation type="submission" date="2020-10" db="EMBL/GenBank/DDBJ databases">
        <title>Mucilaginibacter sp. nov., isolated from soil.</title>
        <authorList>
            <person name="Jeon C.O."/>
        </authorList>
    </citation>
    <scope>NUCLEOTIDE SEQUENCE</scope>
    <source>
        <strain evidence="2">R11</strain>
    </source>
</reference>
<dbReference type="PANTHER" id="PTHR47197">
    <property type="entry name" value="PROTEIN NIRF"/>
    <property type="match status" value="1"/>
</dbReference>
<keyword evidence="3" id="KW-1185">Reference proteome</keyword>
<dbReference type="Gene3D" id="2.130.10.10">
    <property type="entry name" value="YVTN repeat-like/Quinoprotein amine dehydrogenase"/>
    <property type="match status" value="1"/>
</dbReference>
<dbReference type="RefSeq" id="WP_166583876.1">
    <property type="nucleotide sequence ID" value="NZ_WWEO01000028.1"/>
</dbReference>
<dbReference type="InterPro" id="IPR051200">
    <property type="entry name" value="Host-pathogen_enzymatic-act"/>
</dbReference>
<dbReference type="InterPro" id="IPR011048">
    <property type="entry name" value="Haem_d1_sf"/>
</dbReference>
<reference evidence="2" key="1">
    <citation type="submission" date="2020-01" db="EMBL/GenBank/DDBJ databases">
        <authorList>
            <person name="Seo Y.L."/>
        </authorList>
    </citation>
    <scope>NUCLEOTIDE SEQUENCE</scope>
    <source>
        <strain evidence="2">R11</strain>
    </source>
</reference>
<dbReference type="AlphaFoldDB" id="A0A965ZDT3"/>
<feature type="chain" id="PRO_5037678935" evidence="1">
    <location>
        <begin position="22"/>
        <end position="333"/>
    </location>
</feature>
<evidence type="ECO:0000256" key="1">
    <source>
        <dbReference type="SAM" id="SignalP"/>
    </source>
</evidence>
<dbReference type="SUPFAM" id="SSF51004">
    <property type="entry name" value="C-terminal (heme d1) domain of cytochrome cd1-nitrite reductase"/>
    <property type="match status" value="1"/>
</dbReference>
<evidence type="ECO:0000313" key="2">
    <source>
        <dbReference type="EMBL" id="NCD67836.1"/>
    </source>
</evidence>
<feature type="signal peptide" evidence="1">
    <location>
        <begin position="1"/>
        <end position="21"/>
    </location>
</feature>
<dbReference type="InterPro" id="IPR015943">
    <property type="entry name" value="WD40/YVTN_repeat-like_dom_sf"/>
</dbReference>
<dbReference type="PANTHER" id="PTHR47197:SF3">
    <property type="entry name" value="DIHYDRO-HEME D1 DEHYDROGENASE"/>
    <property type="match status" value="1"/>
</dbReference>
<proteinExistence type="predicted"/>
<dbReference type="EMBL" id="WWEO01000028">
    <property type="protein sequence ID" value="NCD67836.1"/>
    <property type="molecule type" value="Genomic_DNA"/>
</dbReference>
<sequence length="333" mass="36104">MNLNRLILLFAALGCFTNCRAQETGKQLLTLQKEIALPNVKGRIDHIDINLKDQIAYIAALGNNTLEVVDLKNGKVTGSITGLDEPQGVAYIPKHQELLIANGGTGECGFYNALTLKKTGSIKLADDADDVRYDAGEDKIYVGYGSGGIAIIDAASHKQVGDIILPAHPESFQLETKTNKLWVNLPGSGMIGMADLKQLKLTAKWSKLLPRANFPMAYDEAQHRIIVGYRVPAKLIVYDSETGKEIFSGPMVGDVDDLYWDAKSKQVYLSGGGGAVDIFKQVSDSDYKQVGHIKTRNGARTSLLVPELSLLLIAARESGDQKAALLIYKTGTL</sequence>
<accession>A0A965ZDT3</accession>